<keyword evidence="3" id="KW-1185">Reference proteome</keyword>
<sequence length="239" mass="27784">MEKQDDIIKRISSRREEENPRAHEMILQQSMPKIPILKKLENESFTIPNFTVDHPLGISPSTWNEQENYKTNNPLMSEISCLERDFMKPTDLPSFGIQRENSKINVMINKQESDFMKPKLFKYHPYGSSTSRRLGEQEDPKTNGLLFQQRMSNIPTLEKLENYLVKPKLKASQGNETFMQGVCPWKSYVNQAITLKSLNSGKRNEDGAYCQLQSSWVQSWNAQDTHFNITTNKPHDKLK</sequence>
<evidence type="ECO:0000256" key="1">
    <source>
        <dbReference type="SAM" id="MobiDB-lite"/>
    </source>
</evidence>
<accession>A0ABS8VHK7</accession>
<reference evidence="2 3" key="1">
    <citation type="journal article" date="2021" name="BMC Genomics">
        <title>Datura genome reveals duplications of psychoactive alkaloid biosynthetic genes and high mutation rate following tissue culture.</title>
        <authorList>
            <person name="Rajewski A."/>
            <person name="Carter-House D."/>
            <person name="Stajich J."/>
            <person name="Litt A."/>
        </authorList>
    </citation>
    <scope>NUCLEOTIDE SEQUENCE [LARGE SCALE GENOMIC DNA]</scope>
    <source>
        <strain evidence="2">AR-01</strain>
    </source>
</reference>
<dbReference type="EMBL" id="JACEIK010004429">
    <property type="protein sequence ID" value="MCD9645435.1"/>
    <property type="molecule type" value="Genomic_DNA"/>
</dbReference>
<comment type="caution">
    <text evidence="2">The sequence shown here is derived from an EMBL/GenBank/DDBJ whole genome shotgun (WGS) entry which is preliminary data.</text>
</comment>
<dbReference type="Proteomes" id="UP000823775">
    <property type="component" value="Unassembled WGS sequence"/>
</dbReference>
<gene>
    <name evidence="2" type="ORF">HAX54_034319</name>
</gene>
<feature type="region of interest" description="Disordered" evidence="1">
    <location>
        <begin position="1"/>
        <end position="21"/>
    </location>
</feature>
<name>A0ABS8VHK7_DATST</name>
<evidence type="ECO:0000313" key="2">
    <source>
        <dbReference type="EMBL" id="MCD9645435.1"/>
    </source>
</evidence>
<protein>
    <submittedName>
        <fullName evidence="2">Uncharacterized protein</fullName>
    </submittedName>
</protein>
<evidence type="ECO:0000313" key="3">
    <source>
        <dbReference type="Proteomes" id="UP000823775"/>
    </source>
</evidence>
<organism evidence="2 3">
    <name type="scientific">Datura stramonium</name>
    <name type="common">Jimsonweed</name>
    <name type="synonym">Common thornapple</name>
    <dbReference type="NCBI Taxonomy" id="4076"/>
    <lineage>
        <taxon>Eukaryota</taxon>
        <taxon>Viridiplantae</taxon>
        <taxon>Streptophyta</taxon>
        <taxon>Embryophyta</taxon>
        <taxon>Tracheophyta</taxon>
        <taxon>Spermatophyta</taxon>
        <taxon>Magnoliopsida</taxon>
        <taxon>eudicotyledons</taxon>
        <taxon>Gunneridae</taxon>
        <taxon>Pentapetalae</taxon>
        <taxon>asterids</taxon>
        <taxon>lamiids</taxon>
        <taxon>Solanales</taxon>
        <taxon>Solanaceae</taxon>
        <taxon>Solanoideae</taxon>
        <taxon>Datureae</taxon>
        <taxon>Datura</taxon>
    </lineage>
</organism>
<proteinExistence type="predicted"/>